<sequence>MENTNLFLKLVSHELLLKKLCQYISLEDASNLSYTCKYLFNKTISFEDKKNVTFCTTFYTTCQYNEEKNITFSKIRASFERMYELFVINKLKKVCIKFDKSQEYVTKQSMIDRGKELNKFLQKNLWIEQLILDFSQFYSFELYLEEFFNQINNKSIKVLGFNFESNTENHSNNLLNEINSENLFIGLPNLKKLLISIDGNHLKVLNKIIIDGAKNRPEISIEIELVGSIYEEKLYYFNKIYEKNIISHIIKNGNRVLIKRGYHKAFHLNIDFNNFNGFELLFIQCLTFDICSYNLFYQLIQFLSDMVNLEYLSLCFKIENPSVSIEKNIQDKLIIDDKYDFRRLQKLKTLKMFIINECTNEEERQTLEKNIFKMIDVSPNSINNLYLHGINKIKNEETQRISKQLLNIKFLYLGNINEIDQDCLINFKNLKIFISCCRNVFQLPKTIEAFMVMTLSLHDDNLIKLYHDCCSYYELTKNFNKIYTCEGYIKGKIFFNTFIHCLNIQKFLVQSRE</sequence>
<keyword evidence="1" id="KW-1185">Reference proteome</keyword>
<accession>A0A0K0E5H4</accession>
<dbReference type="WBParaSite" id="TCONS_00007715.p1">
    <property type="protein sequence ID" value="TCONS_00007715.p1"/>
    <property type="gene ID" value="XLOC_005747"/>
</dbReference>
<dbReference type="Proteomes" id="UP000035681">
    <property type="component" value="Unplaced"/>
</dbReference>
<dbReference type="AlphaFoldDB" id="A0A0K0E5H4"/>
<name>A0A0K0E5H4_STRER</name>
<evidence type="ECO:0000313" key="2">
    <source>
        <dbReference type="WBParaSite" id="SSTP_0000475900.1"/>
    </source>
</evidence>
<proteinExistence type="predicted"/>
<dbReference type="WBParaSite" id="SSTP_0000475900.1">
    <property type="protein sequence ID" value="SSTP_0000475900.1"/>
    <property type="gene ID" value="SSTP_0000475900"/>
</dbReference>
<evidence type="ECO:0000313" key="1">
    <source>
        <dbReference type="Proteomes" id="UP000035681"/>
    </source>
</evidence>
<evidence type="ECO:0000313" key="3">
    <source>
        <dbReference type="WBParaSite" id="TCONS_00007715.p1"/>
    </source>
</evidence>
<protein>
    <submittedName>
        <fullName evidence="2 3">F-box domain-containing protein</fullName>
    </submittedName>
</protein>
<organism evidence="2">
    <name type="scientific">Strongyloides stercoralis</name>
    <name type="common">Threadworm</name>
    <dbReference type="NCBI Taxonomy" id="6248"/>
    <lineage>
        <taxon>Eukaryota</taxon>
        <taxon>Metazoa</taxon>
        <taxon>Ecdysozoa</taxon>
        <taxon>Nematoda</taxon>
        <taxon>Chromadorea</taxon>
        <taxon>Rhabditida</taxon>
        <taxon>Tylenchina</taxon>
        <taxon>Panagrolaimomorpha</taxon>
        <taxon>Strongyloidoidea</taxon>
        <taxon>Strongyloididae</taxon>
        <taxon>Strongyloides</taxon>
    </lineage>
</organism>
<reference evidence="2" key="1">
    <citation type="submission" date="2015-08" db="UniProtKB">
        <authorList>
            <consortium name="WormBaseParasite"/>
        </authorList>
    </citation>
    <scope>IDENTIFICATION</scope>
</reference>